<evidence type="ECO:0000313" key="3">
    <source>
        <dbReference type="Proteomes" id="UP001529510"/>
    </source>
</evidence>
<evidence type="ECO:0000259" key="1">
    <source>
        <dbReference type="Pfam" id="PF10366"/>
    </source>
</evidence>
<dbReference type="Proteomes" id="UP001529510">
    <property type="component" value="Unassembled WGS sequence"/>
</dbReference>
<comment type="caution">
    <text evidence="2">The sequence shown here is derived from an EMBL/GenBank/DDBJ whole genome shotgun (WGS) entry which is preliminary data.</text>
</comment>
<feature type="domain" description="Vacuolar sorting protein 39/Transforming growth factor beta receptor-associated" evidence="1">
    <location>
        <begin position="1"/>
        <end position="40"/>
    </location>
</feature>
<gene>
    <name evidence="2" type="ORF">M9458_035280</name>
</gene>
<dbReference type="AlphaFoldDB" id="A0ABD0P9E7"/>
<dbReference type="Pfam" id="PF10366">
    <property type="entry name" value="Vps39_1"/>
    <property type="match status" value="1"/>
</dbReference>
<proteinExistence type="predicted"/>
<dbReference type="InterPro" id="IPR019452">
    <property type="entry name" value="VPS39/TGF_beta_rcpt-assoc_1"/>
</dbReference>
<reference evidence="2 3" key="1">
    <citation type="submission" date="2024-05" db="EMBL/GenBank/DDBJ databases">
        <title>Genome sequencing and assembly of Indian major carp, Cirrhinus mrigala (Hamilton, 1822).</title>
        <authorList>
            <person name="Mohindra V."/>
            <person name="Chowdhury L.M."/>
            <person name="Lal K."/>
            <person name="Jena J.K."/>
        </authorList>
    </citation>
    <scope>NUCLEOTIDE SEQUENCE [LARGE SCALE GENOMIC DNA]</scope>
    <source>
        <strain evidence="2">CM1030</strain>
        <tissue evidence="2">Blood</tissue>
    </source>
</reference>
<keyword evidence="3" id="KW-1185">Reference proteome</keyword>
<protein>
    <recommendedName>
        <fullName evidence="1">Vacuolar sorting protein 39/Transforming growth factor beta receptor-associated domain-containing protein</fullName>
    </recommendedName>
</protein>
<accession>A0ABD0P9E7</accession>
<dbReference type="EMBL" id="JAMKFB020000017">
    <property type="protein sequence ID" value="KAL0170684.1"/>
    <property type="molecule type" value="Genomic_DNA"/>
</dbReference>
<organism evidence="2 3">
    <name type="scientific">Cirrhinus mrigala</name>
    <name type="common">Mrigala</name>
    <dbReference type="NCBI Taxonomy" id="683832"/>
    <lineage>
        <taxon>Eukaryota</taxon>
        <taxon>Metazoa</taxon>
        <taxon>Chordata</taxon>
        <taxon>Craniata</taxon>
        <taxon>Vertebrata</taxon>
        <taxon>Euteleostomi</taxon>
        <taxon>Actinopterygii</taxon>
        <taxon>Neopterygii</taxon>
        <taxon>Teleostei</taxon>
        <taxon>Ostariophysi</taxon>
        <taxon>Cypriniformes</taxon>
        <taxon>Cyprinidae</taxon>
        <taxon>Labeoninae</taxon>
        <taxon>Labeonini</taxon>
        <taxon>Cirrhinus</taxon>
    </lineage>
</organism>
<name>A0ABD0P9E7_CIRMR</name>
<evidence type="ECO:0000313" key="2">
    <source>
        <dbReference type="EMBL" id="KAL0170684.1"/>
    </source>
</evidence>
<feature type="non-terminal residue" evidence="2">
    <location>
        <position position="1"/>
    </location>
</feature>
<sequence length="49" mass="5854">NNHCHIEESEYVLKKAHKYSELIILYEKKGLHQKGAHNLLNFCLLRTYI</sequence>